<evidence type="ECO:0000256" key="3">
    <source>
        <dbReference type="ARBA" id="ARBA00022692"/>
    </source>
</evidence>
<evidence type="ECO:0000256" key="1">
    <source>
        <dbReference type="ARBA" id="ARBA00004571"/>
    </source>
</evidence>
<dbReference type="InterPro" id="IPR037066">
    <property type="entry name" value="Plug_dom_sf"/>
</dbReference>
<keyword evidence="4" id="KW-0732">Signal</keyword>
<dbReference type="Gene3D" id="2.170.130.10">
    <property type="entry name" value="TonB-dependent receptor, plug domain"/>
    <property type="match status" value="1"/>
</dbReference>
<dbReference type="GO" id="GO:0009279">
    <property type="term" value="C:cell outer membrane"/>
    <property type="evidence" value="ECO:0007669"/>
    <property type="project" value="UniProtKB-SubCell"/>
</dbReference>
<protein>
    <submittedName>
        <fullName evidence="9">TonB-dependent receptor SusC</fullName>
    </submittedName>
</protein>
<dbReference type="EMBL" id="SNRY01000657">
    <property type="protein sequence ID" value="KAA6337942.1"/>
    <property type="molecule type" value="Genomic_DNA"/>
</dbReference>
<dbReference type="PANTHER" id="PTHR30069:SF29">
    <property type="entry name" value="HEMOGLOBIN AND HEMOGLOBIN-HAPTOGLOBIN-BINDING PROTEIN 1-RELATED"/>
    <property type="match status" value="1"/>
</dbReference>
<evidence type="ECO:0000313" key="9">
    <source>
        <dbReference type="EMBL" id="KAA6337942.1"/>
    </source>
</evidence>
<dbReference type="Gene3D" id="2.40.170.20">
    <property type="entry name" value="TonB-dependent receptor, beta-barrel domain"/>
    <property type="match status" value="1"/>
</dbReference>
<dbReference type="SUPFAM" id="SSF49464">
    <property type="entry name" value="Carboxypeptidase regulatory domain-like"/>
    <property type="match status" value="1"/>
</dbReference>
<dbReference type="PROSITE" id="PS52016">
    <property type="entry name" value="TONB_DEPENDENT_REC_3"/>
    <property type="match status" value="1"/>
</dbReference>
<comment type="caution">
    <text evidence="9">The sequence shown here is derived from an EMBL/GenBank/DDBJ whole genome shotgun (WGS) entry which is preliminary data.</text>
</comment>
<gene>
    <name evidence="9" type="ORF">EZS27_014012</name>
</gene>
<dbReference type="NCBIfam" id="TIGR04056">
    <property type="entry name" value="OMP_RagA_SusC"/>
    <property type="match status" value="1"/>
</dbReference>
<name>A0A5J4RWW3_9ZZZZ</name>
<dbReference type="AlphaFoldDB" id="A0A5J4RWW3"/>
<dbReference type="Gene3D" id="2.60.40.1120">
    <property type="entry name" value="Carboxypeptidase-like, regulatory domain"/>
    <property type="match status" value="1"/>
</dbReference>
<feature type="region of interest" description="Disordered" evidence="7">
    <location>
        <begin position="1059"/>
        <end position="1082"/>
    </location>
</feature>
<keyword evidence="6" id="KW-0998">Cell outer membrane</keyword>
<keyword evidence="9" id="KW-0675">Receptor</keyword>
<dbReference type="GO" id="GO:0044718">
    <property type="term" value="P:siderophore transmembrane transport"/>
    <property type="evidence" value="ECO:0007669"/>
    <property type="project" value="TreeGrafter"/>
</dbReference>
<feature type="domain" description="TonB-dependent receptor plug" evidence="8">
    <location>
        <begin position="135"/>
        <end position="252"/>
    </location>
</feature>
<dbReference type="InterPro" id="IPR039426">
    <property type="entry name" value="TonB-dep_rcpt-like"/>
</dbReference>
<dbReference type="InterPro" id="IPR023996">
    <property type="entry name" value="TonB-dep_OMP_SusC/RagA"/>
</dbReference>
<evidence type="ECO:0000256" key="4">
    <source>
        <dbReference type="ARBA" id="ARBA00022729"/>
    </source>
</evidence>
<dbReference type="InterPro" id="IPR012910">
    <property type="entry name" value="Plug_dom"/>
</dbReference>
<dbReference type="PANTHER" id="PTHR30069">
    <property type="entry name" value="TONB-DEPENDENT OUTER MEMBRANE RECEPTOR"/>
    <property type="match status" value="1"/>
</dbReference>
<proteinExistence type="predicted"/>
<sequence length="1098" mass="122075">MKKNFVKEVVPITTGVSRFMIAIGLFAVLLAFSSTVYAQNERIIAGQITDNEKQPLIGASIVIDNTSVGVLSDLDGRFRLNAPENTKQLRISYIGYVTQLVNVERRNTVNVVLIEDSNVLNEVVVTALGISREAKSLPYATQSINTEGMTEARDNNLLNALSGKVAGVQFISNGGSLTSTRVVIRGENSLTGNNQPLFVVDGIPIMNNMGDNGDIDYGNAASAINPDDIESIEVLKGANASALYGSDATNGVILITTKKAKQKTGMGITYSLNTQFSKLNQFPLYQNIYGAGTNGLHAGFNYQGQDGFNPELPLYYPNFSLGSYSSMSFGAPMLGFEVIGRDGKVKTYSPSPETITNMYQVGTQLTNSISFDKVSDVLTFRFSYTNIISDDILANFNKLNRNSFNIRATVKLNKYLSTDVNAQYVRDNVDNRGFRNASDRNPLVAIANMPRDASYEELKVWKNEDGTPKTMSGFNNPYWLLNELSNADEKHWLMGNLTLNFTFTNYLKLRLRGATDIQTQRGWDFTNFYSSWDRDGAYRTLQRQSTSNTFEALASFNKKFGKFGVSVNAGASNQKVKSEQIESKVNAMLQPDVKSLANNAGTASATEGRSAKEKIGLFGQANVGYNNFFYIDATARNDWSSSLPAPHSYFYYSGGVSFVATDAFKAAKKIFSFAKFRASYAKTGNDTGFDMLLNGYSYGGLYLGNMTWYTGESTSKNATLKPENTISTELGADLRFLKNRLSVDFTYYQKATKNQIVQASISVMSGQERKVFNRGEIQNKGYELSLRAVPIRTKNFEWNIQANWSKNISKVVSLMEGIDRFRLANWNGTSVEIFAEVGQPYGVMYGADYKRNEEGDILCNIDGQPKANDQNKFLGKVSPDWLAGISNTFRYKNFDLSFLFDFKKGGLLWSYSAYQGARYGQTVASLPGRDEYYFSNTVLGENDTERRGYLEPNRTNNANTNTVPYIDSERKKGIYLSEKRVYDVEVVGLAGQESFASMKPTTYYNDPLKSMRRYLYDASYIKFRSINIGYNVPKNFLRKTPFSSARISAVGRNLYTLHQNTPKGLDPEATTSTGNGQGIEQGFSLPQANYGFDIKVSF</sequence>
<evidence type="ECO:0000256" key="5">
    <source>
        <dbReference type="ARBA" id="ARBA00023136"/>
    </source>
</evidence>
<dbReference type="Pfam" id="PF07715">
    <property type="entry name" value="Plug"/>
    <property type="match status" value="1"/>
</dbReference>
<evidence type="ECO:0000256" key="7">
    <source>
        <dbReference type="SAM" id="MobiDB-lite"/>
    </source>
</evidence>
<evidence type="ECO:0000259" key="8">
    <source>
        <dbReference type="Pfam" id="PF07715"/>
    </source>
</evidence>
<evidence type="ECO:0000256" key="2">
    <source>
        <dbReference type="ARBA" id="ARBA00022448"/>
    </source>
</evidence>
<organism evidence="9">
    <name type="scientific">termite gut metagenome</name>
    <dbReference type="NCBI Taxonomy" id="433724"/>
    <lineage>
        <taxon>unclassified sequences</taxon>
        <taxon>metagenomes</taxon>
        <taxon>organismal metagenomes</taxon>
    </lineage>
</organism>
<dbReference type="InterPro" id="IPR023997">
    <property type="entry name" value="TonB-dep_OMP_SusC/RagA_CS"/>
</dbReference>
<dbReference type="Pfam" id="PF13715">
    <property type="entry name" value="CarbopepD_reg_2"/>
    <property type="match status" value="1"/>
</dbReference>
<keyword evidence="5" id="KW-0472">Membrane</keyword>
<keyword evidence="3" id="KW-0812">Transmembrane</keyword>
<dbReference type="NCBIfam" id="TIGR04057">
    <property type="entry name" value="SusC_RagA_signa"/>
    <property type="match status" value="1"/>
</dbReference>
<comment type="subcellular location">
    <subcellularLocation>
        <location evidence="1">Cell outer membrane</location>
        <topology evidence="1">Multi-pass membrane protein</topology>
    </subcellularLocation>
</comment>
<dbReference type="GO" id="GO:0015344">
    <property type="term" value="F:siderophore uptake transmembrane transporter activity"/>
    <property type="evidence" value="ECO:0007669"/>
    <property type="project" value="TreeGrafter"/>
</dbReference>
<dbReference type="SUPFAM" id="SSF56935">
    <property type="entry name" value="Porins"/>
    <property type="match status" value="1"/>
</dbReference>
<dbReference type="InterPro" id="IPR008969">
    <property type="entry name" value="CarboxyPept-like_regulatory"/>
</dbReference>
<reference evidence="9" key="1">
    <citation type="submission" date="2019-03" db="EMBL/GenBank/DDBJ databases">
        <title>Single cell metagenomics reveals metabolic interactions within the superorganism composed of flagellate Streblomastix strix and complex community of Bacteroidetes bacteria on its surface.</title>
        <authorList>
            <person name="Treitli S.C."/>
            <person name="Kolisko M."/>
            <person name="Husnik F."/>
            <person name="Keeling P."/>
            <person name="Hampl V."/>
        </authorList>
    </citation>
    <scope>NUCLEOTIDE SEQUENCE</scope>
    <source>
        <strain evidence="9">STM</strain>
    </source>
</reference>
<keyword evidence="2" id="KW-0813">Transport</keyword>
<dbReference type="InterPro" id="IPR036942">
    <property type="entry name" value="Beta-barrel_TonB_sf"/>
</dbReference>
<accession>A0A5J4RWW3</accession>
<evidence type="ECO:0000256" key="6">
    <source>
        <dbReference type="ARBA" id="ARBA00023237"/>
    </source>
</evidence>